<dbReference type="PANTHER" id="PTHR43245">
    <property type="entry name" value="BIFUNCTIONAL POLYMYXIN RESISTANCE PROTEIN ARNA"/>
    <property type="match status" value="1"/>
</dbReference>
<gene>
    <name evidence="2" type="ORF">ACFSCX_01835</name>
</gene>
<dbReference type="RefSeq" id="WP_377926397.1">
    <property type="nucleotide sequence ID" value="NZ_JBHUEM010000003.1"/>
</dbReference>
<name>A0ABW4LML4_9BACI</name>
<organism evidence="2 3">
    <name type="scientific">Bacillus salitolerans</name>
    <dbReference type="NCBI Taxonomy" id="1437434"/>
    <lineage>
        <taxon>Bacteria</taxon>
        <taxon>Bacillati</taxon>
        <taxon>Bacillota</taxon>
        <taxon>Bacilli</taxon>
        <taxon>Bacillales</taxon>
        <taxon>Bacillaceae</taxon>
        <taxon>Bacillus</taxon>
    </lineage>
</organism>
<dbReference type="Proteomes" id="UP001597214">
    <property type="component" value="Unassembled WGS sequence"/>
</dbReference>
<dbReference type="EMBL" id="JBHUEM010000003">
    <property type="protein sequence ID" value="MFD1735295.1"/>
    <property type="molecule type" value="Genomic_DNA"/>
</dbReference>
<comment type="caution">
    <text evidence="2">The sequence shown here is derived from an EMBL/GenBank/DDBJ whole genome shotgun (WGS) entry which is preliminary data.</text>
</comment>
<reference evidence="3" key="1">
    <citation type="journal article" date="2019" name="Int. J. Syst. Evol. Microbiol.">
        <title>The Global Catalogue of Microorganisms (GCM) 10K type strain sequencing project: providing services to taxonomists for standard genome sequencing and annotation.</title>
        <authorList>
            <consortium name="The Broad Institute Genomics Platform"/>
            <consortium name="The Broad Institute Genome Sequencing Center for Infectious Disease"/>
            <person name="Wu L."/>
            <person name="Ma J."/>
        </authorList>
    </citation>
    <scope>NUCLEOTIDE SEQUENCE [LARGE SCALE GENOMIC DNA]</scope>
    <source>
        <strain evidence="3">CCUG 49339</strain>
    </source>
</reference>
<protein>
    <submittedName>
        <fullName evidence="2">NAD-dependent epimerase/dehydratase family protein</fullName>
    </submittedName>
</protein>
<dbReference type="InterPro" id="IPR036291">
    <property type="entry name" value="NAD(P)-bd_dom_sf"/>
</dbReference>
<dbReference type="InterPro" id="IPR050177">
    <property type="entry name" value="Lipid_A_modif_metabolic_enz"/>
</dbReference>
<proteinExistence type="predicted"/>
<dbReference type="Gene3D" id="3.40.50.720">
    <property type="entry name" value="NAD(P)-binding Rossmann-like Domain"/>
    <property type="match status" value="1"/>
</dbReference>
<evidence type="ECO:0000313" key="3">
    <source>
        <dbReference type="Proteomes" id="UP001597214"/>
    </source>
</evidence>
<keyword evidence="3" id="KW-1185">Reference proteome</keyword>
<evidence type="ECO:0000259" key="1">
    <source>
        <dbReference type="Pfam" id="PF01370"/>
    </source>
</evidence>
<accession>A0ABW4LML4</accession>
<feature type="domain" description="NAD-dependent epimerase/dehydratase" evidence="1">
    <location>
        <begin position="4"/>
        <end position="212"/>
    </location>
</feature>
<dbReference type="PANTHER" id="PTHR43245:SF13">
    <property type="entry name" value="UDP-D-APIOSE_UDP-D-XYLOSE SYNTHASE 2"/>
    <property type="match status" value="1"/>
</dbReference>
<dbReference type="Pfam" id="PF01370">
    <property type="entry name" value="Epimerase"/>
    <property type="match status" value="1"/>
</dbReference>
<dbReference type="SUPFAM" id="SSF51735">
    <property type="entry name" value="NAD(P)-binding Rossmann-fold domains"/>
    <property type="match status" value="1"/>
</dbReference>
<sequence>MDRVIVIGVYGFLGNHLCTTLLEEGITVFGIDAFNNDEMNRYKEEKEMLIGRNANYHILEFDRIFDQFSGHENKVDAVYYCDEQSLSSVDFLDQVLSFCKENSIKLIFTSSLSIFNKKENTITEETMPSPVSAKAKRYVELEEHIRTRSKEEAIHYTIIRLPVVYGPWQPETFAFQSIISKQEKGEDVKDIEDDGIGDVLFIEDVIHALIKAGSIKQTPPILHISSGKEGQWVKAMNYLLKKRMNKEVAPTLFLNNLAAKVLTFEPQYTVEEGLERQRQHVKSRNGSPQ</sequence>
<evidence type="ECO:0000313" key="2">
    <source>
        <dbReference type="EMBL" id="MFD1735295.1"/>
    </source>
</evidence>
<dbReference type="InterPro" id="IPR001509">
    <property type="entry name" value="Epimerase_deHydtase"/>
</dbReference>